<protein>
    <submittedName>
        <fullName evidence="5">Uncharacterized protein</fullName>
    </submittedName>
</protein>
<dbReference type="STRING" id="2880.D7FKT7"/>
<dbReference type="AlphaFoldDB" id="D7FKT7"/>
<keyword evidence="2" id="KW-0677">Repeat</keyword>
<dbReference type="Proteomes" id="UP000002630">
    <property type="component" value="Linkage Group LG12"/>
</dbReference>
<sequence length="1086" mass="119325">MIFVSARPWRTAKVICVEKEAPESLRGTHCHQQGPSVNIPLRTAACAIFIKVDECLSVWEKDRAPAEGAALDPLHRCVVCTLRHGSCEHTKEWLDDRARPPILNPLPKDNIDFALDDISDVLTPVPLVSKTINADRGGPSLGNLRWETLCAQPADELSGRKVDLSSPSSRSGHTMVVLNGADNLREDTRLLVVFGGVSTTNSDHPLDAHLDEKDPTCSSDCDDAGDAMGISGGGIRQQPLHYHADVRVFNIGLSTWHCPDTSGDLPEGRYGHTALALDRETMWMFGGRLQGGLQAGDTQTLDVREMRWHRTNNEGDGDLSPAPRFWSSAVKVREQVVLFGGADLLNERVFDDVWTWDVQTERWTEQIVVGTPPLARYGHVLLACPQGQLLVLGGCCVSTSAEEGLPPDHDRLHLRVRVAASLVDRAYQLEEAEIAVGAFDSYKELGGLVAESLSGPDSHSCEGGSTFRASRTKDSCRSEKERWRSLARRQAQLAAAIAARESDTNLREEELREVLYEQAAMTYWAKLRSQHPFKELDMTFLDTENMIWGVSNPPAVGGGKTTPPSARMHFSAVVLGQKVVLWGGCLPTSKRVETVEGSVRVFDLDHLRWSTPVGKEHPEGIRPRLDAAVGQLRRAQRALFEATQRAMTLGAPGGRTMQVVQAEAGVEVNRWRVKKIDDEVQNAIPSPESRGQHAGCAVGNRVMYFGGLGAETEKGALLVLDIEQPHEKERRLEEEFHMRLERERQQREAAEAEALRRAARQEEMRKGLELAREAAETEFMSAEDARSAIVELTIAPTPRLRCANSTTLWLEWDRPSTDAVGKPPDGRLEYTLYMSGGFREWEVGDRVLVEYMSRAQRKAAASNSTITTSSVSDAGSLAGGSLSEGSSFFSDDQQRLSSVGGGRVEASTGREPLPNLLPAEITATSVVGGLFDIRWNDGERERGVRRSRIHRAASPSPPWTMIYEGTDCHYAVEGMVPESVVERERNFPYEASAKFSLQTKGTEVPRDRLSRHSPVVTLRTIFDGQGPLGKGGWSQKRVGRSTTSMKARLATAKALDDSITASQSCSSGVRSLHGQYLATGKGGSYL</sequence>
<feature type="coiled-coil region" evidence="3">
    <location>
        <begin position="733"/>
        <end position="785"/>
    </location>
</feature>
<dbReference type="eggNOG" id="KOG0379">
    <property type="taxonomic scope" value="Eukaryota"/>
</dbReference>
<reference evidence="5 6" key="1">
    <citation type="journal article" date="2010" name="Nature">
        <title>The Ectocarpus genome and the independent evolution of multicellularity in brown algae.</title>
        <authorList>
            <person name="Cock J.M."/>
            <person name="Sterck L."/>
            <person name="Rouze P."/>
            <person name="Scornet D."/>
            <person name="Allen A.E."/>
            <person name="Amoutzias G."/>
            <person name="Anthouard V."/>
            <person name="Artiguenave F."/>
            <person name="Aury J.M."/>
            <person name="Badger J.H."/>
            <person name="Beszteri B."/>
            <person name="Billiau K."/>
            <person name="Bonnet E."/>
            <person name="Bothwell J.H."/>
            <person name="Bowler C."/>
            <person name="Boyen C."/>
            <person name="Brownlee C."/>
            <person name="Carrano C.J."/>
            <person name="Charrier B."/>
            <person name="Cho G.Y."/>
            <person name="Coelho S.M."/>
            <person name="Collen J."/>
            <person name="Corre E."/>
            <person name="Da Silva C."/>
            <person name="Delage L."/>
            <person name="Delaroque N."/>
            <person name="Dittami S.M."/>
            <person name="Doulbeau S."/>
            <person name="Elias M."/>
            <person name="Farnham G."/>
            <person name="Gachon C.M."/>
            <person name="Gschloessl B."/>
            <person name="Heesch S."/>
            <person name="Jabbari K."/>
            <person name="Jubin C."/>
            <person name="Kawai H."/>
            <person name="Kimura K."/>
            <person name="Kloareg B."/>
            <person name="Kupper F.C."/>
            <person name="Lang D."/>
            <person name="Le Bail A."/>
            <person name="Leblanc C."/>
            <person name="Lerouge P."/>
            <person name="Lohr M."/>
            <person name="Lopez P.J."/>
            <person name="Martens C."/>
            <person name="Maumus F."/>
            <person name="Michel G."/>
            <person name="Miranda-Saavedra D."/>
            <person name="Morales J."/>
            <person name="Moreau H."/>
            <person name="Motomura T."/>
            <person name="Nagasato C."/>
            <person name="Napoli C.A."/>
            <person name="Nelson D.R."/>
            <person name="Nyvall-Collen P."/>
            <person name="Peters A.F."/>
            <person name="Pommier C."/>
            <person name="Potin P."/>
            <person name="Poulain J."/>
            <person name="Quesneville H."/>
            <person name="Read B."/>
            <person name="Rensing S.A."/>
            <person name="Ritter A."/>
            <person name="Rousvoal S."/>
            <person name="Samanta M."/>
            <person name="Samson G."/>
            <person name="Schroeder D.C."/>
            <person name="Segurens B."/>
            <person name="Strittmatter M."/>
            <person name="Tonon T."/>
            <person name="Tregear J.W."/>
            <person name="Valentin K."/>
            <person name="von Dassow P."/>
            <person name="Yamagishi T."/>
            <person name="Van de Peer Y."/>
            <person name="Wincker P."/>
        </authorList>
    </citation>
    <scope>NUCLEOTIDE SEQUENCE [LARGE SCALE GENOMIC DNA]</scope>
    <source>
        <strain evidence="6">Ec32 / CCAP1310/4</strain>
    </source>
</reference>
<dbReference type="OrthoDB" id="188089at2759"/>
<organism evidence="5 6">
    <name type="scientific">Ectocarpus siliculosus</name>
    <name type="common">Brown alga</name>
    <name type="synonym">Conferva siliculosa</name>
    <dbReference type="NCBI Taxonomy" id="2880"/>
    <lineage>
        <taxon>Eukaryota</taxon>
        <taxon>Sar</taxon>
        <taxon>Stramenopiles</taxon>
        <taxon>Ochrophyta</taxon>
        <taxon>PX clade</taxon>
        <taxon>Phaeophyceae</taxon>
        <taxon>Ectocarpales</taxon>
        <taxon>Ectocarpaceae</taxon>
        <taxon>Ectocarpus</taxon>
    </lineage>
</organism>
<evidence type="ECO:0000313" key="5">
    <source>
        <dbReference type="EMBL" id="CBJ29482.1"/>
    </source>
</evidence>
<keyword evidence="6" id="KW-1185">Reference proteome</keyword>
<dbReference type="PANTHER" id="PTHR46093">
    <property type="entry name" value="ACYL-COA-BINDING DOMAIN-CONTAINING PROTEIN 5"/>
    <property type="match status" value="1"/>
</dbReference>
<dbReference type="Pfam" id="PF24681">
    <property type="entry name" value="Kelch_KLHDC2_KLHL20_DRC7"/>
    <property type="match status" value="1"/>
</dbReference>
<feature type="region of interest" description="Disordered" evidence="4">
    <location>
        <begin position="886"/>
        <end position="911"/>
    </location>
</feature>
<evidence type="ECO:0000256" key="1">
    <source>
        <dbReference type="ARBA" id="ARBA00022441"/>
    </source>
</evidence>
<evidence type="ECO:0000256" key="2">
    <source>
        <dbReference type="ARBA" id="ARBA00022737"/>
    </source>
</evidence>
<dbReference type="InterPro" id="IPR011043">
    <property type="entry name" value="Gal_Oxase/kelch_b-propeller"/>
</dbReference>
<dbReference type="EMBL" id="FN648060">
    <property type="protein sequence ID" value="CBJ29482.1"/>
    <property type="molecule type" value="Genomic_DNA"/>
</dbReference>
<evidence type="ECO:0000313" key="6">
    <source>
        <dbReference type="Proteomes" id="UP000002630"/>
    </source>
</evidence>
<dbReference type="InParanoid" id="D7FKT7"/>
<proteinExistence type="predicted"/>
<dbReference type="EMBL" id="FN649737">
    <property type="protein sequence ID" value="CBJ29482.1"/>
    <property type="molecule type" value="Genomic_DNA"/>
</dbReference>
<dbReference type="InterPro" id="IPR015915">
    <property type="entry name" value="Kelch-typ_b-propeller"/>
</dbReference>
<gene>
    <name evidence="5" type="ORF">Esi_0149_0010</name>
</gene>
<keyword evidence="3" id="KW-0175">Coiled coil</keyword>
<accession>D7FKT7</accession>
<keyword evidence="1" id="KW-0880">Kelch repeat</keyword>
<name>D7FKT7_ECTSI</name>
<dbReference type="SUPFAM" id="SSF50965">
    <property type="entry name" value="Galactose oxidase, central domain"/>
    <property type="match status" value="1"/>
</dbReference>
<dbReference type="SUPFAM" id="SSF117281">
    <property type="entry name" value="Kelch motif"/>
    <property type="match status" value="1"/>
</dbReference>
<dbReference type="Gene3D" id="2.120.10.80">
    <property type="entry name" value="Kelch-type beta propeller"/>
    <property type="match status" value="2"/>
</dbReference>
<dbReference type="PANTHER" id="PTHR46093:SF18">
    <property type="entry name" value="FIBRONECTIN TYPE-III DOMAIN-CONTAINING PROTEIN"/>
    <property type="match status" value="1"/>
</dbReference>
<evidence type="ECO:0000256" key="4">
    <source>
        <dbReference type="SAM" id="MobiDB-lite"/>
    </source>
</evidence>
<evidence type="ECO:0000256" key="3">
    <source>
        <dbReference type="SAM" id="Coils"/>
    </source>
</evidence>